<accession>A0A6V7LJJ6</accession>
<dbReference type="InterPro" id="IPR047201">
    <property type="entry name" value="ERI-1_3'hExo-like"/>
</dbReference>
<dbReference type="AlphaFoldDB" id="A0A6V7LJJ6"/>
<dbReference type="PANTHER" id="PTHR23044:SF61">
    <property type="entry name" value="3'-5' EXORIBONUCLEASE 1-RELATED"/>
    <property type="match status" value="1"/>
</dbReference>
<evidence type="ECO:0000256" key="2">
    <source>
        <dbReference type="ARBA" id="ARBA00022801"/>
    </source>
</evidence>
<dbReference type="InterPro" id="IPR012337">
    <property type="entry name" value="RNaseH-like_sf"/>
</dbReference>
<dbReference type="GO" id="GO:0000175">
    <property type="term" value="F:3'-5'-RNA exonuclease activity"/>
    <property type="evidence" value="ECO:0007669"/>
    <property type="project" value="InterPro"/>
</dbReference>
<evidence type="ECO:0000259" key="4">
    <source>
        <dbReference type="SMART" id="SM00479"/>
    </source>
</evidence>
<keyword evidence="3" id="KW-0269">Exonuclease</keyword>
<dbReference type="GO" id="GO:0003676">
    <property type="term" value="F:nucleic acid binding"/>
    <property type="evidence" value="ECO:0007669"/>
    <property type="project" value="InterPro"/>
</dbReference>
<dbReference type="EMBL" id="CADCXW020000343">
    <property type="protein sequence ID" value="CAD1575027.1"/>
    <property type="molecule type" value="Genomic_DNA"/>
</dbReference>
<dbReference type="CDD" id="cd06133">
    <property type="entry name" value="ERI-1_3'hExo_like"/>
    <property type="match status" value="1"/>
</dbReference>
<keyword evidence="1" id="KW-0540">Nuclease</keyword>
<evidence type="ECO:0000256" key="3">
    <source>
        <dbReference type="ARBA" id="ARBA00022839"/>
    </source>
</evidence>
<keyword evidence="2" id="KW-0378">Hydrolase</keyword>
<protein>
    <recommendedName>
        <fullName evidence="4">Exonuclease domain-containing protein</fullName>
    </recommendedName>
</protein>
<name>A0A6V7LJJ6_9HYME</name>
<proteinExistence type="predicted"/>
<sequence length="218" mass="25385">MAMKMIMSRAATIMQKKQELMQPFKYLLVMDFEATCEKDIPINQPEIIEFPCLAVNTGNWEVESIFHRYVKPKVNPILTNFCTDLTGIMQETIDDESHFPDVFDEFQHWFEWNGYNEEEKKSAFVTCGDWDLKVMLPSQCAIDNIPIPHYLKKWINLKTSYCDATQHYPRSLRDMLTRLNITAEGRMHSGLHDSTNMVKILETLAKKHNAVFNINGSN</sequence>
<gene>
    <name evidence="5" type="ORF">BBRV_LOCUS105216</name>
</gene>
<dbReference type="SUPFAM" id="SSF53098">
    <property type="entry name" value="Ribonuclease H-like"/>
    <property type="match status" value="1"/>
</dbReference>
<dbReference type="SMART" id="SM00479">
    <property type="entry name" value="EXOIII"/>
    <property type="match status" value="1"/>
</dbReference>
<dbReference type="Pfam" id="PF00929">
    <property type="entry name" value="RNase_T"/>
    <property type="match status" value="1"/>
</dbReference>
<dbReference type="InterPro" id="IPR051274">
    <property type="entry name" value="3-5_Exoribonuclease"/>
</dbReference>
<dbReference type="Gene3D" id="3.30.420.10">
    <property type="entry name" value="Ribonuclease H-like superfamily/Ribonuclease H"/>
    <property type="match status" value="1"/>
</dbReference>
<evidence type="ECO:0000256" key="1">
    <source>
        <dbReference type="ARBA" id="ARBA00022722"/>
    </source>
</evidence>
<organism evidence="5">
    <name type="scientific">Bracon brevicornis</name>
    <dbReference type="NCBI Taxonomy" id="1563983"/>
    <lineage>
        <taxon>Eukaryota</taxon>
        <taxon>Metazoa</taxon>
        <taxon>Ecdysozoa</taxon>
        <taxon>Arthropoda</taxon>
        <taxon>Hexapoda</taxon>
        <taxon>Insecta</taxon>
        <taxon>Pterygota</taxon>
        <taxon>Neoptera</taxon>
        <taxon>Endopterygota</taxon>
        <taxon>Hymenoptera</taxon>
        <taxon>Apocrita</taxon>
        <taxon>Ichneumonoidea</taxon>
        <taxon>Braconidae</taxon>
        <taxon>Braconinae</taxon>
        <taxon>Bracon</taxon>
    </lineage>
</organism>
<feature type="domain" description="Exonuclease" evidence="4">
    <location>
        <begin position="26"/>
        <end position="210"/>
    </location>
</feature>
<dbReference type="InterPro" id="IPR036397">
    <property type="entry name" value="RNaseH_sf"/>
</dbReference>
<reference evidence="5" key="1">
    <citation type="submission" date="2020-07" db="EMBL/GenBank/DDBJ databases">
        <authorList>
            <person name="Ferguson B K."/>
        </authorList>
    </citation>
    <scope>NUCLEOTIDE SEQUENCE</scope>
    <source>
        <strain evidence="5">L06</strain>
    </source>
</reference>
<evidence type="ECO:0000313" key="5">
    <source>
        <dbReference type="EMBL" id="CAD1575027.1"/>
    </source>
</evidence>
<dbReference type="InterPro" id="IPR013520">
    <property type="entry name" value="Ribonucl_H"/>
</dbReference>
<dbReference type="PANTHER" id="PTHR23044">
    <property type="entry name" value="3'-5' EXONUCLEASE ERI1-RELATED"/>
    <property type="match status" value="1"/>
</dbReference>